<dbReference type="KEGG" id="vg:77924541"/>
<dbReference type="Proteomes" id="UP000423482">
    <property type="component" value="Segment"/>
</dbReference>
<keyword evidence="2" id="KW-1185">Reference proteome</keyword>
<reference evidence="1 2" key="1">
    <citation type="submission" date="2019-04" db="EMBL/GenBank/DDBJ databases">
        <authorList>
            <person name="Pope W.H."/>
            <person name="Garlena R.A."/>
            <person name="Russell D.A."/>
            <person name="Jacobs-Sera D."/>
            <person name="Hatfull G.F."/>
        </authorList>
    </citation>
    <scope>NUCLEOTIDE SEQUENCE [LARGE SCALE GENOMIC DNA]</scope>
</reference>
<sequence length="148" mass="15778">MNDMTNSCRGKKLSACETNCACHVSSGARHSTPVCSHNRICLSVIARARTVAVIGMTLFCAFAPDATAVRDSATVAEVVWRWTVVSRRNNDLPAIYDDTTDLGTATLGSLGDSFSYPEPGGRPASSILHLRLAVVGLQLEALDRARLG</sequence>
<gene>
    <name evidence="1" type="primary">176</name>
    <name evidence="1" type="ORF">SEA_FORZA_176</name>
</gene>
<name>A0A650EY93_9CAUD</name>
<dbReference type="EMBL" id="MK814760">
    <property type="protein sequence ID" value="QGT55137.1"/>
    <property type="molecule type" value="Genomic_DNA"/>
</dbReference>
<dbReference type="RefSeq" id="YP_010649024.1">
    <property type="nucleotide sequence ID" value="NC_070763.1"/>
</dbReference>
<dbReference type="GeneID" id="77924541"/>
<accession>A0A650EY93</accession>
<evidence type="ECO:0000313" key="1">
    <source>
        <dbReference type="EMBL" id="QGT55137.1"/>
    </source>
</evidence>
<evidence type="ECO:0000313" key="2">
    <source>
        <dbReference type="Proteomes" id="UP000423482"/>
    </source>
</evidence>
<protein>
    <submittedName>
        <fullName evidence="1">Uncharacterized protein</fullName>
    </submittedName>
</protein>
<organism evidence="1 2">
    <name type="scientific">Gordonia phage Forza</name>
    <dbReference type="NCBI Taxonomy" id="2571247"/>
    <lineage>
        <taxon>Viruses</taxon>
        <taxon>Duplodnaviria</taxon>
        <taxon>Heunggongvirae</taxon>
        <taxon>Uroviricota</taxon>
        <taxon>Caudoviricetes</taxon>
        <taxon>Forzavirus</taxon>
        <taxon>Forzavirus forza</taxon>
    </lineage>
</organism>
<proteinExistence type="predicted"/>